<comment type="caution">
    <text evidence="3">The sequence shown here is derived from an EMBL/GenBank/DDBJ whole genome shotgun (WGS) entry which is preliminary data.</text>
</comment>
<dbReference type="CDD" id="cd00293">
    <property type="entry name" value="USP-like"/>
    <property type="match status" value="1"/>
</dbReference>
<dbReference type="PRINTS" id="PR01438">
    <property type="entry name" value="UNVRSLSTRESS"/>
</dbReference>
<dbReference type="EMBL" id="BAAAOR010000039">
    <property type="protein sequence ID" value="GAA1542386.1"/>
    <property type="molecule type" value="Genomic_DNA"/>
</dbReference>
<gene>
    <name evidence="3" type="ORF">GCM10009788_51220</name>
</gene>
<dbReference type="SUPFAM" id="SSF52402">
    <property type="entry name" value="Adenine nucleotide alpha hydrolases-like"/>
    <property type="match status" value="2"/>
</dbReference>
<evidence type="ECO:0000259" key="2">
    <source>
        <dbReference type="Pfam" id="PF00582"/>
    </source>
</evidence>
<evidence type="ECO:0000313" key="4">
    <source>
        <dbReference type="Proteomes" id="UP001500842"/>
    </source>
</evidence>
<dbReference type="Pfam" id="PF00582">
    <property type="entry name" value="Usp"/>
    <property type="match status" value="2"/>
</dbReference>
<comment type="similarity">
    <text evidence="1">Belongs to the universal stress protein A family.</text>
</comment>
<feature type="domain" description="UspA" evidence="2">
    <location>
        <begin position="151"/>
        <end position="284"/>
    </location>
</feature>
<feature type="domain" description="UspA" evidence="2">
    <location>
        <begin position="3"/>
        <end position="141"/>
    </location>
</feature>
<dbReference type="PANTHER" id="PTHR46268:SF6">
    <property type="entry name" value="UNIVERSAL STRESS PROTEIN UP12"/>
    <property type="match status" value="1"/>
</dbReference>
<dbReference type="Gene3D" id="3.40.50.12370">
    <property type="match status" value="1"/>
</dbReference>
<proteinExistence type="inferred from homology"/>
<reference evidence="3 4" key="1">
    <citation type="journal article" date="2019" name="Int. J. Syst. Evol. Microbiol.">
        <title>The Global Catalogue of Microorganisms (GCM) 10K type strain sequencing project: providing services to taxonomists for standard genome sequencing and annotation.</title>
        <authorList>
            <consortium name="The Broad Institute Genomics Platform"/>
            <consortium name="The Broad Institute Genome Sequencing Center for Infectious Disease"/>
            <person name="Wu L."/>
            <person name="Ma J."/>
        </authorList>
    </citation>
    <scope>NUCLEOTIDE SEQUENCE [LARGE SCALE GENOMIC DNA]</scope>
    <source>
        <strain evidence="3 4">JCM 14942</strain>
    </source>
</reference>
<evidence type="ECO:0000313" key="3">
    <source>
        <dbReference type="EMBL" id="GAA1542386.1"/>
    </source>
</evidence>
<protein>
    <submittedName>
        <fullName evidence="3">Universal stress protein</fullName>
    </submittedName>
</protein>
<dbReference type="InterPro" id="IPR006016">
    <property type="entry name" value="UspA"/>
</dbReference>
<name>A0ABN2BNG9_9ACTN</name>
<dbReference type="PANTHER" id="PTHR46268">
    <property type="entry name" value="STRESS RESPONSE PROTEIN NHAX"/>
    <property type="match status" value="1"/>
</dbReference>
<dbReference type="InterPro" id="IPR006015">
    <property type="entry name" value="Universal_stress_UspA"/>
</dbReference>
<dbReference type="RefSeq" id="WP_141002795.1">
    <property type="nucleotide sequence ID" value="NZ_BAAAOR010000039.1"/>
</dbReference>
<sequence length="312" mass="32897">MVNGILVGVDGSEAALTAVAYAASEAQRQDLPLHLLHVVAAGWLLHRAAPRSLGSLADEYQRGGRVALAEARRSARAILGNQPVATSMQTGDRVRCLVRAAREESLVVLGNERRGLLDRLVTGSVVNGVAAHSPAPVIVVPDTWTPTTVHDRVVVGVKDYDSCEGLIRHGLAVAAGRGARLHVLHACDYPPAYDPGVAAVVPIDLWLDEARAALSAALSGVAGEFPQVAADIGVEQGQPARRLLLASARADLLLLERRGHLLPIGHLGGTARALLRDAHCPVEVLPAVREVRSDDLVLEKDGGIEKAVLHVD</sequence>
<organism evidence="3 4">
    <name type="scientific">Nocardioides humi</name>
    <dbReference type="NCBI Taxonomy" id="449461"/>
    <lineage>
        <taxon>Bacteria</taxon>
        <taxon>Bacillati</taxon>
        <taxon>Actinomycetota</taxon>
        <taxon>Actinomycetes</taxon>
        <taxon>Propionibacteriales</taxon>
        <taxon>Nocardioidaceae</taxon>
        <taxon>Nocardioides</taxon>
    </lineage>
</organism>
<dbReference type="Proteomes" id="UP001500842">
    <property type="component" value="Unassembled WGS sequence"/>
</dbReference>
<accession>A0ABN2BNG9</accession>
<evidence type="ECO:0000256" key="1">
    <source>
        <dbReference type="ARBA" id="ARBA00008791"/>
    </source>
</evidence>
<keyword evidence="4" id="KW-1185">Reference proteome</keyword>